<evidence type="ECO:0000313" key="2">
    <source>
        <dbReference type="EMBL" id="MED6131944.1"/>
    </source>
</evidence>
<accession>A0ABU6S739</accession>
<feature type="region of interest" description="Disordered" evidence="1">
    <location>
        <begin position="115"/>
        <end position="143"/>
    </location>
</feature>
<gene>
    <name evidence="2" type="ORF">PIB30_014846</name>
</gene>
<feature type="compositionally biased region" description="Basic and acidic residues" evidence="1">
    <location>
        <begin position="64"/>
        <end position="91"/>
    </location>
</feature>
<evidence type="ECO:0000256" key="1">
    <source>
        <dbReference type="SAM" id="MobiDB-lite"/>
    </source>
</evidence>
<reference evidence="2 3" key="1">
    <citation type="journal article" date="2023" name="Plants (Basel)">
        <title>Bridging the Gap: Combining Genomics and Transcriptomics Approaches to Understand Stylosanthes scabra, an Orphan Legume from the Brazilian Caatinga.</title>
        <authorList>
            <person name="Ferreira-Neto J.R.C."/>
            <person name="da Silva M.D."/>
            <person name="Binneck E."/>
            <person name="de Melo N.F."/>
            <person name="da Silva R.H."/>
            <person name="de Melo A.L.T.M."/>
            <person name="Pandolfi V."/>
            <person name="Bustamante F.O."/>
            <person name="Brasileiro-Vidal A.C."/>
            <person name="Benko-Iseppon A.M."/>
        </authorList>
    </citation>
    <scope>NUCLEOTIDE SEQUENCE [LARGE SCALE GENOMIC DNA]</scope>
    <source>
        <tissue evidence="2">Leaves</tissue>
    </source>
</reference>
<feature type="compositionally biased region" description="Basic and acidic residues" evidence="1">
    <location>
        <begin position="115"/>
        <end position="141"/>
    </location>
</feature>
<comment type="caution">
    <text evidence="2">The sequence shown here is derived from an EMBL/GenBank/DDBJ whole genome shotgun (WGS) entry which is preliminary data.</text>
</comment>
<evidence type="ECO:0000313" key="3">
    <source>
        <dbReference type="Proteomes" id="UP001341840"/>
    </source>
</evidence>
<sequence>MPHVLYEALELGPLKKIIDVFTTADCSIVSAAGIIEDVMVKVKRLVIPTAFHIIKPPPGKRGHPQKDYRNISDFTPSEKKNRQDDRRMRGKEEVHIEMIEALIRELLQKLREAEGLEKEEKGKETTGRYQVEQKKEKDKSQGDCLSTKEMFNEMEQILYHNKGANIHLIRNNSKWK</sequence>
<feature type="region of interest" description="Disordered" evidence="1">
    <location>
        <begin position="53"/>
        <end position="91"/>
    </location>
</feature>
<keyword evidence="3" id="KW-1185">Reference proteome</keyword>
<protein>
    <submittedName>
        <fullName evidence="2">Uncharacterized protein</fullName>
    </submittedName>
</protein>
<name>A0ABU6S739_9FABA</name>
<organism evidence="2 3">
    <name type="scientific">Stylosanthes scabra</name>
    <dbReference type="NCBI Taxonomy" id="79078"/>
    <lineage>
        <taxon>Eukaryota</taxon>
        <taxon>Viridiplantae</taxon>
        <taxon>Streptophyta</taxon>
        <taxon>Embryophyta</taxon>
        <taxon>Tracheophyta</taxon>
        <taxon>Spermatophyta</taxon>
        <taxon>Magnoliopsida</taxon>
        <taxon>eudicotyledons</taxon>
        <taxon>Gunneridae</taxon>
        <taxon>Pentapetalae</taxon>
        <taxon>rosids</taxon>
        <taxon>fabids</taxon>
        <taxon>Fabales</taxon>
        <taxon>Fabaceae</taxon>
        <taxon>Papilionoideae</taxon>
        <taxon>50 kb inversion clade</taxon>
        <taxon>dalbergioids sensu lato</taxon>
        <taxon>Dalbergieae</taxon>
        <taxon>Pterocarpus clade</taxon>
        <taxon>Stylosanthes</taxon>
    </lineage>
</organism>
<dbReference type="Proteomes" id="UP001341840">
    <property type="component" value="Unassembled WGS sequence"/>
</dbReference>
<dbReference type="EMBL" id="JASCZI010060455">
    <property type="protein sequence ID" value="MED6131944.1"/>
    <property type="molecule type" value="Genomic_DNA"/>
</dbReference>
<proteinExistence type="predicted"/>